<evidence type="ECO:0000313" key="2">
    <source>
        <dbReference type="EMBL" id="NNH71076.1"/>
    </source>
</evidence>
<comment type="caution">
    <text evidence="2">The sequence shown here is derived from an EMBL/GenBank/DDBJ whole genome shotgun (WGS) entry which is preliminary data.</text>
</comment>
<dbReference type="AlphaFoldDB" id="A0A849C0U0"/>
<dbReference type="EMBL" id="JABELX010000005">
    <property type="protein sequence ID" value="NNH71076.1"/>
    <property type="molecule type" value="Genomic_DNA"/>
</dbReference>
<gene>
    <name evidence="2" type="ORF">HLB23_14580</name>
</gene>
<accession>A0A849C0U0</accession>
<protein>
    <submittedName>
        <fullName evidence="2">Uncharacterized protein</fullName>
    </submittedName>
</protein>
<evidence type="ECO:0000256" key="1">
    <source>
        <dbReference type="SAM" id="MobiDB-lite"/>
    </source>
</evidence>
<proteinExistence type="predicted"/>
<dbReference type="Proteomes" id="UP000586827">
    <property type="component" value="Unassembled WGS sequence"/>
</dbReference>
<name>A0A849C0U0_9NOCA</name>
<sequence>MAAPAQHPNPTGPAAPPTEPAALRASLTPTLRAVFDSEWAYVMDVAKESRSLTEVNDLVTKWRFIAADEAQDPGIYFRVLAKAAEIEARGGNPAGRSIEDVRELIAQRRQQTS</sequence>
<dbReference type="RefSeq" id="WP_067524629.1">
    <property type="nucleotide sequence ID" value="NZ_JABELX010000005.1"/>
</dbReference>
<organism evidence="2 3">
    <name type="scientific">Nocardia uniformis</name>
    <dbReference type="NCBI Taxonomy" id="53432"/>
    <lineage>
        <taxon>Bacteria</taxon>
        <taxon>Bacillati</taxon>
        <taxon>Actinomycetota</taxon>
        <taxon>Actinomycetes</taxon>
        <taxon>Mycobacteriales</taxon>
        <taxon>Nocardiaceae</taxon>
        <taxon>Nocardia</taxon>
    </lineage>
</organism>
<dbReference type="InterPro" id="IPR046214">
    <property type="entry name" value="DUF6247"/>
</dbReference>
<keyword evidence="3" id="KW-1185">Reference proteome</keyword>
<evidence type="ECO:0000313" key="3">
    <source>
        <dbReference type="Proteomes" id="UP000586827"/>
    </source>
</evidence>
<dbReference type="Pfam" id="PF19760">
    <property type="entry name" value="DUF6247"/>
    <property type="match status" value="1"/>
</dbReference>
<feature type="region of interest" description="Disordered" evidence="1">
    <location>
        <begin position="1"/>
        <end position="21"/>
    </location>
</feature>
<reference evidence="2 3" key="1">
    <citation type="submission" date="2020-05" db="EMBL/GenBank/DDBJ databases">
        <title>MicrobeNet Type strains.</title>
        <authorList>
            <person name="Nicholson A.C."/>
        </authorList>
    </citation>
    <scope>NUCLEOTIDE SEQUENCE [LARGE SCALE GENOMIC DNA]</scope>
    <source>
        <strain evidence="2 3">JCM 3224</strain>
    </source>
</reference>
<feature type="compositionally biased region" description="Pro residues" evidence="1">
    <location>
        <begin position="10"/>
        <end position="19"/>
    </location>
</feature>